<keyword evidence="9" id="KW-1185">Reference proteome</keyword>
<evidence type="ECO:0000313" key="8">
    <source>
        <dbReference type="EMBL" id="GAA4632308.1"/>
    </source>
</evidence>
<comment type="caution">
    <text evidence="8">The sequence shown here is derived from an EMBL/GenBank/DDBJ whole genome shotgun (WGS) entry which is preliminary data.</text>
</comment>
<keyword evidence="4 7" id="KW-1133">Transmembrane helix</keyword>
<comment type="subcellular location">
    <subcellularLocation>
        <location evidence="1">Cell membrane</location>
        <topology evidence="1">Multi-pass membrane protein</topology>
    </subcellularLocation>
</comment>
<dbReference type="EMBL" id="BAABHK010000010">
    <property type="protein sequence ID" value="GAA4632308.1"/>
    <property type="molecule type" value="Genomic_DNA"/>
</dbReference>
<evidence type="ECO:0000256" key="5">
    <source>
        <dbReference type="ARBA" id="ARBA00023136"/>
    </source>
</evidence>
<organism evidence="8 9">
    <name type="scientific">Actinoallomurus vinaceus</name>
    <dbReference type="NCBI Taxonomy" id="1080074"/>
    <lineage>
        <taxon>Bacteria</taxon>
        <taxon>Bacillati</taxon>
        <taxon>Actinomycetota</taxon>
        <taxon>Actinomycetes</taxon>
        <taxon>Streptosporangiales</taxon>
        <taxon>Thermomonosporaceae</taxon>
        <taxon>Actinoallomurus</taxon>
    </lineage>
</organism>
<dbReference type="PANTHER" id="PTHR30086">
    <property type="entry name" value="ARGININE EXPORTER PROTEIN ARGO"/>
    <property type="match status" value="1"/>
</dbReference>
<keyword evidence="5 7" id="KW-0472">Membrane</keyword>
<reference evidence="9" key="1">
    <citation type="journal article" date="2019" name="Int. J. Syst. Evol. Microbiol.">
        <title>The Global Catalogue of Microorganisms (GCM) 10K type strain sequencing project: providing services to taxonomists for standard genome sequencing and annotation.</title>
        <authorList>
            <consortium name="The Broad Institute Genomics Platform"/>
            <consortium name="The Broad Institute Genome Sequencing Center for Infectious Disease"/>
            <person name="Wu L."/>
            <person name="Ma J."/>
        </authorList>
    </citation>
    <scope>NUCLEOTIDE SEQUENCE [LARGE SCALE GENOMIC DNA]</scope>
    <source>
        <strain evidence="9">JCM 17939</strain>
    </source>
</reference>
<keyword evidence="3 7" id="KW-0812">Transmembrane</keyword>
<evidence type="ECO:0000256" key="1">
    <source>
        <dbReference type="ARBA" id="ARBA00004651"/>
    </source>
</evidence>
<evidence type="ECO:0000256" key="6">
    <source>
        <dbReference type="SAM" id="MobiDB-lite"/>
    </source>
</evidence>
<keyword evidence="2" id="KW-1003">Cell membrane</keyword>
<name>A0ABP8UI08_9ACTN</name>
<evidence type="ECO:0000256" key="3">
    <source>
        <dbReference type="ARBA" id="ARBA00022692"/>
    </source>
</evidence>
<feature type="transmembrane region" description="Helical" evidence="7">
    <location>
        <begin position="36"/>
        <end position="66"/>
    </location>
</feature>
<evidence type="ECO:0000313" key="9">
    <source>
        <dbReference type="Proteomes" id="UP001501442"/>
    </source>
</evidence>
<dbReference type="PIRSF" id="PIRSF006324">
    <property type="entry name" value="LeuE"/>
    <property type="match status" value="1"/>
</dbReference>
<evidence type="ECO:0000256" key="7">
    <source>
        <dbReference type="SAM" id="Phobius"/>
    </source>
</evidence>
<protein>
    <submittedName>
        <fullName evidence="8">LysE family translocator</fullName>
    </submittedName>
</protein>
<proteinExistence type="predicted"/>
<gene>
    <name evidence="8" type="ORF">GCM10023196_065200</name>
</gene>
<dbReference type="InterPro" id="IPR001123">
    <property type="entry name" value="LeuE-type"/>
</dbReference>
<dbReference type="Pfam" id="PF01810">
    <property type="entry name" value="LysE"/>
    <property type="match status" value="1"/>
</dbReference>
<accession>A0ABP8UI08</accession>
<evidence type="ECO:0000256" key="2">
    <source>
        <dbReference type="ARBA" id="ARBA00022475"/>
    </source>
</evidence>
<evidence type="ECO:0000256" key="4">
    <source>
        <dbReference type="ARBA" id="ARBA00022989"/>
    </source>
</evidence>
<feature type="compositionally biased region" description="Pro residues" evidence="6">
    <location>
        <begin position="97"/>
        <end position="113"/>
    </location>
</feature>
<dbReference type="RefSeq" id="WP_345435293.1">
    <property type="nucleotide sequence ID" value="NZ_BAABHK010000010.1"/>
</dbReference>
<feature type="region of interest" description="Disordered" evidence="6">
    <location>
        <begin position="97"/>
        <end position="120"/>
    </location>
</feature>
<dbReference type="Proteomes" id="UP001501442">
    <property type="component" value="Unassembled WGS sequence"/>
</dbReference>
<dbReference type="PANTHER" id="PTHR30086:SF20">
    <property type="entry name" value="ARGININE EXPORTER PROTEIN ARGO-RELATED"/>
    <property type="match status" value="1"/>
</dbReference>
<sequence length="223" mass="23297">MITAVLAFAGVAALINVTPGLDTLLVVRTSAGQGRRFGVAAALGILTGCLVWTVATAAGLTALLAASHLAYDALRIAGAGYLTWLGISALVRSRRPSAPPAGAPSDQPVPPAESPGDKAVPSARGWLTAFRSGMGTNLLNPKAGVFYMSLIPQFIPHGAPTFSTTLLFSAVDMAELAVWYWVVSGAAHALAERIRRPSFRRRMEQISGIAFLGFAVNLLADEK</sequence>